<proteinExistence type="predicted"/>
<dbReference type="EMBL" id="ADAS02000026">
    <property type="protein sequence ID" value="OAV95770.1"/>
    <property type="molecule type" value="Genomic_DNA"/>
</dbReference>
<dbReference type="Proteomes" id="UP000005240">
    <property type="component" value="Unassembled WGS sequence"/>
</dbReference>
<evidence type="ECO:0000313" key="1">
    <source>
        <dbReference type="EMBL" id="OAV95770.1"/>
    </source>
</evidence>
<dbReference type="AlphaFoldDB" id="A0A0C4EMM4"/>
<evidence type="ECO:0000313" key="3">
    <source>
        <dbReference type="Proteomes" id="UP000005240"/>
    </source>
</evidence>
<dbReference type="EnsemblFungi" id="PTTG_02014-t43_1">
    <property type="protein sequence ID" value="PTTG_02014-t43_1-p1"/>
    <property type="gene ID" value="PTTG_02014"/>
</dbReference>
<gene>
    <name evidence="1" type="ORF">PTTG_02014</name>
</gene>
<organism evidence="1">
    <name type="scientific">Puccinia triticina (isolate 1-1 / race 1 (BBBD))</name>
    <name type="common">Brown leaf rust fungus</name>
    <dbReference type="NCBI Taxonomy" id="630390"/>
    <lineage>
        <taxon>Eukaryota</taxon>
        <taxon>Fungi</taxon>
        <taxon>Dikarya</taxon>
        <taxon>Basidiomycota</taxon>
        <taxon>Pucciniomycotina</taxon>
        <taxon>Pucciniomycetes</taxon>
        <taxon>Pucciniales</taxon>
        <taxon>Pucciniaceae</taxon>
        <taxon>Puccinia</taxon>
    </lineage>
</organism>
<keyword evidence="3" id="KW-1185">Reference proteome</keyword>
<evidence type="ECO:0000313" key="2">
    <source>
        <dbReference type="EnsemblFungi" id="PTTG_02014-t43_1-p1"/>
    </source>
</evidence>
<protein>
    <submittedName>
        <fullName evidence="1 2">Uncharacterized protein</fullName>
    </submittedName>
</protein>
<reference evidence="1" key="1">
    <citation type="submission" date="2009-11" db="EMBL/GenBank/DDBJ databases">
        <authorList>
            <consortium name="The Broad Institute Genome Sequencing Platform"/>
            <person name="Ward D."/>
            <person name="Feldgarden M."/>
            <person name="Earl A."/>
            <person name="Young S.K."/>
            <person name="Zeng Q."/>
            <person name="Koehrsen M."/>
            <person name="Alvarado L."/>
            <person name="Berlin A."/>
            <person name="Bochicchio J."/>
            <person name="Borenstein D."/>
            <person name="Chapman S.B."/>
            <person name="Chen Z."/>
            <person name="Engels R."/>
            <person name="Freedman E."/>
            <person name="Gellesch M."/>
            <person name="Goldberg J."/>
            <person name="Griggs A."/>
            <person name="Gujja S."/>
            <person name="Heilman E."/>
            <person name="Heiman D."/>
            <person name="Hepburn T."/>
            <person name="Howarth C."/>
            <person name="Jen D."/>
            <person name="Larson L."/>
            <person name="Lewis B."/>
            <person name="Mehta T."/>
            <person name="Park D."/>
            <person name="Pearson M."/>
            <person name="Roberts A."/>
            <person name="Saif S."/>
            <person name="Shea T."/>
            <person name="Shenoy N."/>
            <person name="Sisk P."/>
            <person name="Stolte C."/>
            <person name="Sykes S."/>
            <person name="Thomson T."/>
            <person name="Walk T."/>
            <person name="White J."/>
            <person name="Yandava C."/>
            <person name="Izard J."/>
            <person name="Baranova O.V."/>
            <person name="Blanton J.M."/>
            <person name="Tanner A.C."/>
            <person name="Dewhirst F.E."/>
            <person name="Haas B."/>
            <person name="Nusbaum C."/>
            <person name="Birren B."/>
        </authorList>
    </citation>
    <scope>NUCLEOTIDE SEQUENCE [LARGE SCALE GENOMIC DNA]</scope>
    <source>
        <strain evidence="1">1-1 BBBD Race 1</strain>
    </source>
</reference>
<reference evidence="2" key="4">
    <citation type="submission" date="2025-05" db="UniProtKB">
        <authorList>
            <consortium name="EnsemblFungi"/>
        </authorList>
    </citation>
    <scope>IDENTIFICATION</scope>
    <source>
        <strain evidence="2">isolate 1-1 / race 1 (BBBD)</strain>
    </source>
</reference>
<sequence length="66" mass="7131">MNIKKHLDKGQPQGLKLCTAIEAAGDLDGGLAVILSARCTATSTWHQLIHTVRKLLTKTDKHLVNG</sequence>
<reference evidence="2 3" key="3">
    <citation type="journal article" date="2017" name="G3 (Bethesda)">
        <title>Comparative analysis highlights variable genome content of wheat rusts and divergence of the mating loci.</title>
        <authorList>
            <person name="Cuomo C.A."/>
            <person name="Bakkeren G."/>
            <person name="Khalil H.B."/>
            <person name="Panwar V."/>
            <person name="Joly D."/>
            <person name="Linning R."/>
            <person name="Sakthikumar S."/>
            <person name="Song X."/>
            <person name="Adiconis X."/>
            <person name="Fan L."/>
            <person name="Goldberg J.M."/>
            <person name="Levin J.Z."/>
            <person name="Young S."/>
            <person name="Zeng Q."/>
            <person name="Anikster Y."/>
            <person name="Bruce M."/>
            <person name="Wang M."/>
            <person name="Yin C."/>
            <person name="McCallum B."/>
            <person name="Szabo L.J."/>
            <person name="Hulbert S."/>
            <person name="Chen X."/>
            <person name="Fellers J.P."/>
        </authorList>
    </citation>
    <scope>NUCLEOTIDE SEQUENCE</scope>
    <source>
        <strain evidence="2">isolate 1-1 / race 1 (BBBD)</strain>
        <strain evidence="3">Isolate 1-1 / race 1 (BBBD)</strain>
    </source>
</reference>
<accession>A0A0C4EMM4</accession>
<dbReference type="VEuPathDB" id="FungiDB:PTTG_02014"/>
<name>A0A0C4EMM4_PUCT1</name>
<reference evidence="1" key="2">
    <citation type="submission" date="2016-05" db="EMBL/GenBank/DDBJ databases">
        <title>Comparative analysis highlights variable genome content of wheat rusts and divergence of the mating loci.</title>
        <authorList>
            <person name="Cuomo C.A."/>
            <person name="Bakkeren G."/>
            <person name="Szabo L."/>
            <person name="Khalil H."/>
            <person name="Joly D."/>
            <person name="Goldberg J."/>
            <person name="Young S."/>
            <person name="Zeng Q."/>
            <person name="Fellers J."/>
        </authorList>
    </citation>
    <scope>NUCLEOTIDE SEQUENCE [LARGE SCALE GENOMIC DNA]</scope>
    <source>
        <strain evidence="1">1-1 BBBD Race 1</strain>
    </source>
</reference>